<comment type="caution">
    <text evidence="1">The sequence shown here is derived from an EMBL/GenBank/DDBJ whole genome shotgun (WGS) entry which is preliminary data.</text>
</comment>
<dbReference type="EMBL" id="CM044707">
    <property type="protein sequence ID" value="KAI5653290.1"/>
    <property type="molecule type" value="Genomic_DNA"/>
</dbReference>
<accession>A0ACB9ZXC0</accession>
<name>A0ACB9ZXC0_CATRO</name>
<gene>
    <name evidence="1" type="ORF">M9H77_30477</name>
</gene>
<organism evidence="1 2">
    <name type="scientific">Catharanthus roseus</name>
    <name type="common">Madagascar periwinkle</name>
    <name type="synonym">Vinca rosea</name>
    <dbReference type="NCBI Taxonomy" id="4058"/>
    <lineage>
        <taxon>Eukaryota</taxon>
        <taxon>Viridiplantae</taxon>
        <taxon>Streptophyta</taxon>
        <taxon>Embryophyta</taxon>
        <taxon>Tracheophyta</taxon>
        <taxon>Spermatophyta</taxon>
        <taxon>Magnoliopsida</taxon>
        <taxon>eudicotyledons</taxon>
        <taxon>Gunneridae</taxon>
        <taxon>Pentapetalae</taxon>
        <taxon>asterids</taxon>
        <taxon>lamiids</taxon>
        <taxon>Gentianales</taxon>
        <taxon>Apocynaceae</taxon>
        <taxon>Rauvolfioideae</taxon>
        <taxon>Vinceae</taxon>
        <taxon>Catharanthinae</taxon>
        <taxon>Catharanthus</taxon>
    </lineage>
</organism>
<sequence>MLENEGHCEVGGSSRGGKNGKGKQVARSETPLDKFISIQAAANYEDWTQKKRKIAPGHRVNLSDMGGMEIIPALFHDIGWGSLLIGRTQSGRNVITSRVNGKNIVFDDKLLNSILEPLENGMCFYTKNKKFFDPNLYSEKRFEEIFTNGIVLKRSEGRTVAKLDAYGRILHHIISNIVIPNVGHKSSITNMHSFVMLAMHEHRKMNFGYIAIEHMLATQSSFTKCLSYGCFITKIFQHFVINLVGVGHQIGPGKIYNQNTFKRMGFERNDEGLLIRSRQQGSDDDDDKEDSGDEEEGNEPEGMDEEDTNEEDIRREMRLKKRQERTEEGQSSVDTAEIMDRITALQAQLNDRLDDLNDKIVDIQNRVMRLE</sequence>
<reference evidence="2" key="1">
    <citation type="journal article" date="2023" name="Nat. Plants">
        <title>Single-cell RNA sequencing provides a high-resolution roadmap for understanding the multicellular compartmentation of specialized metabolism.</title>
        <authorList>
            <person name="Sun S."/>
            <person name="Shen X."/>
            <person name="Li Y."/>
            <person name="Li Y."/>
            <person name="Wang S."/>
            <person name="Li R."/>
            <person name="Zhang H."/>
            <person name="Shen G."/>
            <person name="Guo B."/>
            <person name="Wei J."/>
            <person name="Xu J."/>
            <person name="St-Pierre B."/>
            <person name="Chen S."/>
            <person name="Sun C."/>
        </authorList>
    </citation>
    <scope>NUCLEOTIDE SEQUENCE [LARGE SCALE GENOMIC DNA]</scope>
</reference>
<proteinExistence type="predicted"/>
<protein>
    <submittedName>
        <fullName evidence="1">Uncharacterized protein</fullName>
    </submittedName>
</protein>
<keyword evidence="2" id="KW-1185">Reference proteome</keyword>
<dbReference type="Proteomes" id="UP001060085">
    <property type="component" value="Linkage Group LG07"/>
</dbReference>
<evidence type="ECO:0000313" key="2">
    <source>
        <dbReference type="Proteomes" id="UP001060085"/>
    </source>
</evidence>
<evidence type="ECO:0000313" key="1">
    <source>
        <dbReference type="EMBL" id="KAI5653290.1"/>
    </source>
</evidence>